<reference evidence="2 3" key="1">
    <citation type="journal article" date="2013" name="Proc. Natl. Acad. Sci. U.S.A.">
        <title>The king cobra genome reveals dynamic gene evolution and adaptation in the snake venom system.</title>
        <authorList>
            <person name="Vonk F.J."/>
            <person name="Casewell N.R."/>
            <person name="Henkel C.V."/>
            <person name="Heimberg A.M."/>
            <person name="Jansen H.J."/>
            <person name="McCleary R.J."/>
            <person name="Kerkkamp H.M."/>
            <person name="Vos R.A."/>
            <person name="Guerreiro I."/>
            <person name="Calvete J.J."/>
            <person name="Wuster W."/>
            <person name="Woods A.E."/>
            <person name="Logan J.M."/>
            <person name="Harrison R.A."/>
            <person name="Castoe T.A."/>
            <person name="de Koning A.P."/>
            <person name="Pollock D.D."/>
            <person name="Yandell M."/>
            <person name="Calderon D."/>
            <person name="Renjifo C."/>
            <person name="Currier R.B."/>
            <person name="Salgado D."/>
            <person name="Pla D."/>
            <person name="Sanz L."/>
            <person name="Hyder A.S."/>
            <person name="Ribeiro J.M."/>
            <person name="Arntzen J.W."/>
            <person name="van den Thillart G.E."/>
            <person name="Boetzer M."/>
            <person name="Pirovano W."/>
            <person name="Dirks R.P."/>
            <person name="Spaink H.P."/>
            <person name="Duboule D."/>
            <person name="McGlinn E."/>
            <person name="Kini R.M."/>
            <person name="Richardson M.K."/>
        </authorList>
    </citation>
    <scope>NUCLEOTIDE SEQUENCE</scope>
    <source>
        <tissue evidence="2">Blood</tissue>
    </source>
</reference>
<dbReference type="OrthoDB" id="66977at2759"/>
<protein>
    <submittedName>
        <fullName evidence="2">Putative ATP-dependent RNA helicase TDRD9</fullName>
    </submittedName>
</protein>
<proteinExistence type="predicted"/>
<keyword evidence="2" id="KW-0067">ATP-binding</keyword>
<feature type="non-terminal residue" evidence="2">
    <location>
        <position position="1"/>
    </location>
</feature>
<dbReference type="AlphaFoldDB" id="V8NVR7"/>
<sequence length="62" mass="6754">MPHIPGLPALLSMLFAPVIDLRYVNISKEELAPGNLPHLSPWKFASLEKGEGQWGATNLVMG</sequence>
<organism evidence="2 3">
    <name type="scientific">Ophiophagus hannah</name>
    <name type="common">King cobra</name>
    <name type="synonym">Naja hannah</name>
    <dbReference type="NCBI Taxonomy" id="8665"/>
    <lineage>
        <taxon>Eukaryota</taxon>
        <taxon>Metazoa</taxon>
        <taxon>Chordata</taxon>
        <taxon>Craniata</taxon>
        <taxon>Vertebrata</taxon>
        <taxon>Euteleostomi</taxon>
        <taxon>Lepidosauria</taxon>
        <taxon>Squamata</taxon>
        <taxon>Bifurcata</taxon>
        <taxon>Unidentata</taxon>
        <taxon>Episquamata</taxon>
        <taxon>Toxicofera</taxon>
        <taxon>Serpentes</taxon>
        <taxon>Colubroidea</taxon>
        <taxon>Elapidae</taxon>
        <taxon>Elapinae</taxon>
        <taxon>Ophiophagus</taxon>
    </lineage>
</organism>
<dbReference type="EMBL" id="AZIM01001640">
    <property type="protein sequence ID" value="ETE66175.1"/>
    <property type="molecule type" value="Genomic_DNA"/>
</dbReference>
<keyword evidence="3" id="KW-1185">Reference proteome</keyword>
<keyword evidence="1" id="KW-0732">Signal</keyword>
<name>V8NVR7_OPHHA</name>
<evidence type="ECO:0000313" key="2">
    <source>
        <dbReference type="EMBL" id="ETE66175.1"/>
    </source>
</evidence>
<keyword evidence="2" id="KW-0547">Nucleotide-binding</keyword>
<evidence type="ECO:0000256" key="1">
    <source>
        <dbReference type="SAM" id="SignalP"/>
    </source>
</evidence>
<feature type="signal peptide" evidence="1">
    <location>
        <begin position="1"/>
        <end position="21"/>
    </location>
</feature>
<keyword evidence="2" id="KW-0378">Hydrolase</keyword>
<accession>V8NVR7</accession>
<comment type="caution">
    <text evidence="2">The sequence shown here is derived from an EMBL/GenBank/DDBJ whole genome shotgun (WGS) entry which is preliminary data.</text>
</comment>
<dbReference type="GO" id="GO:0004386">
    <property type="term" value="F:helicase activity"/>
    <property type="evidence" value="ECO:0007669"/>
    <property type="project" value="UniProtKB-KW"/>
</dbReference>
<evidence type="ECO:0000313" key="3">
    <source>
        <dbReference type="Proteomes" id="UP000018936"/>
    </source>
</evidence>
<feature type="chain" id="PRO_5004771072" evidence="1">
    <location>
        <begin position="22"/>
        <end position="62"/>
    </location>
</feature>
<keyword evidence="2" id="KW-0347">Helicase</keyword>
<dbReference type="Proteomes" id="UP000018936">
    <property type="component" value="Unassembled WGS sequence"/>
</dbReference>
<gene>
    <name evidence="2" type="primary">TDRD9</name>
    <name evidence="2" type="ORF">L345_08053</name>
</gene>